<dbReference type="AlphaFoldDB" id="A0A1R3V7R6"/>
<name>A0A1R3V7R6_9HYPH</name>
<evidence type="ECO:0000313" key="2">
    <source>
        <dbReference type="EMBL" id="SIT54837.1"/>
    </source>
</evidence>
<evidence type="ECO:0000256" key="1">
    <source>
        <dbReference type="SAM" id="MobiDB-lite"/>
    </source>
</evidence>
<reference evidence="3" key="1">
    <citation type="submission" date="2017-01" db="EMBL/GenBank/DDBJ databases">
        <authorList>
            <person name="Brunel B."/>
        </authorList>
    </citation>
    <scope>NUCLEOTIDE SEQUENCE [LARGE SCALE GENOMIC DNA]</scope>
</reference>
<sequence>MADVFVAAEGCSHPDLPFACSTALLAALATPACLLTRTVGRLELAPNSSVLDNAKQRVATILTSIGILTSRPAARRPSRGGLEASQPAQRGGQP</sequence>
<protein>
    <submittedName>
        <fullName evidence="2">Uncharacterized protein</fullName>
    </submittedName>
</protein>
<dbReference type="Proteomes" id="UP000188388">
    <property type="component" value="Unassembled WGS sequence"/>
</dbReference>
<gene>
    <name evidence="2" type="ORF">BQ8794_180181</name>
</gene>
<feature type="region of interest" description="Disordered" evidence="1">
    <location>
        <begin position="71"/>
        <end position="94"/>
    </location>
</feature>
<accession>A0A1R3V7R6</accession>
<organism evidence="2 3">
    <name type="scientific">Mesorhizobium prunaredense</name>
    <dbReference type="NCBI Taxonomy" id="1631249"/>
    <lineage>
        <taxon>Bacteria</taxon>
        <taxon>Pseudomonadati</taxon>
        <taxon>Pseudomonadota</taxon>
        <taxon>Alphaproteobacteria</taxon>
        <taxon>Hyphomicrobiales</taxon>
        <taxon>Phyllobacteriaceae</taxon>
        <taxon>Mesorhizobium</taxon>
    </lineage>
</organism>
<evidence type="ECO:0000313" key="3">
    <source>
        <dbReference type="Proteomes" id="UP000188388"/>
    </source>
</evidence>
<keyword evidence="3" id="KW-1185">Reference proteome</keyword>
<dbReference type="EMBL" id="FTPD01000010">
    <property type="protein sequence ID" value="SIT54837.1"/>
    <property type="molecule type" value="Genomic_DNA"/>
</dbReference>
<proteinExistence type="predicted"/>